<dbReference type="OrthoDB" id="5897001at2"/>
<accession>A0A2T4IZC4</accession>
<dbReference type="SUPFAM" id="SSF53850">
    <property type="entry name" value="Periplasmic binding protein-like II"/>
    <property type="match status" value="1"/>
</dbReference>
<evidence type="ECO:0008006" key="7">
    <source>
        <dbReference type="Google" id="ProtNLM"/>
    </source>
</evidence>
<comment type="similarity">
    <text evidence="2">Belongs to the bacterial solute-binding protein 1 family.</text>
</comment>
<dbReference type="Proteomes" id="UP000240259">
    <property type="component" value="Unassembled WGS sequence"/>
</dbReference>
<keyword evidence="6" id="KW-1185">Reference proteome</keyword>
<proteinExistence type="inferred from homology"/>
<dbReference type="InterPro" id="IPR050490">
    <property type="entry name" value="Bact_solute-bd_prot1"/>
</dbReference>
<evidence type="ECO:0000313" key="6">
    <source>
        <dbReference type="Proteomes" id="UP000240259"/>
    </source>
</evidence>
<dbReference type="Gene3D" id="3.40.190.10">
    <property type="entry name" value="Periplasmic binding protein-like II"/>
    <property type="match status" value="2"/>
</dbReference>
<evidence type="ECO:0000256" key="3">
    <source>
        <dbReference type="ARBA" id="ARBA00022448"/>
    </source>
</evidence>
<dbReference type="AlphaFoldDB" id="A0A2T4IZC4"/>
<protein>
    <recommendedName>
        <fullName evidence="7">ABC transporter substrate-binding protein</fullName>
    </recommendedName>
</protein>
<dbReference type="EMBL" id="PZJX01000018">
    <property type="protein sequence ID" value="PTE10989.1"/>
    <property type="molecule type" value="Genomic_DNA"/>
</dbReference>
<dbReference type="GO" id="GO:0042597">
    <property type="term" value="C:periplasmic space"/>
    <property type="evidence" value="ECO:0007669"/>
    <property type="project" value="UniProtKB-SubCell"/>
</dbReference>
<evidence type="ECO:0000313" key="5">
    <source>
        <dbReference type="EMBL" id="PTE10989.1"/>
    </source>
</evidence>
<dbReference type="Pfam" id="PF01547">
    <property type="entry name" value="SBP_bac_1"/>
    <property type="match status" value="1"/>
</dbReference>
<evidence type="ECO:0000256" key="4">
    <source>
        <dbReference type="ARBA" id="ARBA00022764"/>
    </source>
</evidence>
<comment type="subcellular location">
    <subcellularLocation>
        <location evidence="1">Periplasm</location>
    </subcellularLocation>
</comment>
<keyword evidence="3" id="KW-0813">Transport</keyword>
<gene>
    <name evidence="5" type="ORF">C9427_08645</name>
</gene>
<dbReference type="InterPro" id="IPR006059">
    <property type="entry name" value="SBP"/>
</dbReference>
<sequence length="438" mass="47190">MPGTPTPGSTEGRTMRNLKWFGVALGVLAGASAARADGPKELWHYYAAGSEKAGIEALIAFANKQNPDNQIVGKVIPGNAVEMRRQLQTAFMGNTPPAAYQSSMAFELKTFVDSGKLHDLSETWAKIKGDEIFPEGVQRVVKVDGKPYGIPYDLSLINNIFYSKAIFEKAGLQPPKDYEGLVAVCDKLRAAGVEPLGNAGGPFWSLYNFYAPLVSTVGTEGYYKIASGELGFDSPEFRKGLELYRDTMVKCYAKNWSGKTWTQTADDVVNGNTGMFMMGAWAAAYFKQAGFAPVEKFDVFPAPGTEGKAIFQMDAFAVPEGPADTLETAEKFVISAASAEGQATFAVPKGSLAPNVTVDPSIYDAVGAKFARQLADASKANAVLPNLFFLLPTKVGTELGVQLEKFAIDPSDANENELISTLESLRQEAQAEGAYLKW</sequence>
<dbReference type="PANTHER" id="PTHR43649:SF29">
    <property type="entry name" value="OSMOPROTECTIVE COMPOUNDS-BINDING PROTEIN GGTB"/>
    <property type="match status" value="1"/>
</dbReference>
<name>A0A2T4IZC4_9HYPH</name>
<keyword evidence="4" id="KW-0574">Periplasm</keyword>
<comment type="caution">
    <text evidence="5">The sequence shown here is derived from an EMBL/GenBank/DDBJ whole genome shotgun (WGS) entry which is preliminary data.</text>
</comment>
<dbReference type="PANTHER" id="PTHR43649">
    <property type="entry name" value="ARABINOSE-BINDING PROTEIN-RELATED"/>
    <property type="match status" value="1"/>
</dbReference>
<evidence type="ECO:0000256" key="2">
    <source>
        <dbReference type="ARBA" id="ARBA00008520"/>
    </source>
</evidence>
<reference evidence="5 6" key="1">
    <citation type="submission" date="2018-03" db="EMBL/GenBank/DDBJ databases">
        <title>Genome sequence of the symbiotic type strain Mesorhizobium helmanticense CSLC115NT isolated from Lotus corniculatus nodules.</title>
        <authorList>
            <person name="Sannazzaro A.I."/>
            <person name="Torres Tejerizo G.A."/>
            <person name="Dip D."/>
            <person name="Caballero M."/>
            <person name="Pistorio M."/>
            <person name="Estrella M.J."/>
        </authorList>
    </citation>
    <scope>NUCLEOTIDE SEQUENCE [LARGE SCALE GENOMIC DNA]</scope>
    <source>
        <strain evidence="5 6">CSLC115N</strain>
    </source>
</reference>
<organism evidence="5 6">
    <name type="scientific">Mesorhizobium helmanticense</name>
    <dbReference type="NCBI Taxonomy" id="1776423"/>
    <lineage>
        <taxon>Bacteria</taxon>
        <taxon>Pseudomonadati</taxon>
        <taxon>Pseudomonadota</taxon>
        <taxon>Alphaproteobacteria</taxon>
        <taxon>Hyphomicrobiales</taxon>
        <taxon>Phyllobacteriaceae</taxon>
        <taxon>Mesorhizobium</taxon>
    </lineage>
</organism>
<evidence type="ECO:0000256" key="1">
    <source>
        <dbReference type="ARBA" id="ARBA00004418"/>
    </source>
</evidence>